<evidence type="ECO:0000259" key="1">
    <source>
        <dbReference type="SMART" id="SM00418"/>
    </source>
</evidence>
<dbReference type="GO" id="GO:0003700">
    <property type="term" value="F:DNA-binding transcription factor activity"/>
    <property type="evidence" value="ECO:0007669"/>
    <property type="project" value="InterPro"/>
</dbReference>
<dbReference type="AlphaFoldDB" id="A0A650CK79"/>
<dbReference type="SUPFAM" id="SSF46785">
    <property type="entry name" value="Winged helix' DNA-binding domain"/>
    <property type="match status" value="1"/>
</dbReference>
<proteinExistence type="predicted"/>
<dbReference type="Proteomes" id="UP000427373">
    <property type="component" value="Chromosome"/>
</dbReference>
<sequence>MRGQKMNSEDNDLKGLMELLNSKAFSNSARLGIMIALYYEKKMSFTELLNFSGLPKSSLLFHLQILEDEGLIKINKVFTIAGIRTEIHITDKGREIIRKYLKYVKNLREEEK</sequence>
<dbReference type="InterPro" id="IPR011991">
    <property type="entry name" value="ArsR-like_HTH"/>
</dbReference>
<dbReference type="EMBL" id="CP045484">
    <property type="protein sequence ID" value="QGR18209.1"/>
    <property type="molecule type" value="Genomic_DNA"/>
</dbReference>
<reference evidence="2 3" key="1">
    <citation type="submission" date="2019-10" db="EMBL/GenBank/DDBJ databases">
        <title>Genome Sequences from Six Type Strain Members of the Archaeal Family Sulfolobaceae: Acidianus ambivalens, Acidianus infernus, Metallosphaera prunae, Stygiolobus azoricus, Sulfolobus metallicus, and Sulfurisphaera ohwakuensis.</title>
        <authorList>
            <person name="Counts J.A."/>
            <person name="Kelly R.M."/>
        </authorList>
    </citation>
    <scope>NUCLEOTIDE SEQUENCE [LARGE SCALE GENOMIC DNA]</scope>
    <source>
        <strain evidence="2 3">TA-1</strain>
    </source>
</reference>
<dbReference type="InterPro" id="IPR036390">
    <property type="entry name" value="WH_DNA-bd_sf"/>
</dbReference>
<evidence type="ECO:0000313" key="2">
    <source>
        <dbReference type="EMBL" id="QGR18209.1"/>
    </source>
</evidence>
<dbReference type="PANTHER" id="PTHR37318">
    <property type="entry name" value="BSL7504 PROTEIN"/>
    <property type="match status" value="1"/>
</dbReference>
<dbReference type="InterPro" id="IPR036388">
    <property type="entry name" value="WH-like_DNA-bd_sf"/>
</dbReference>
<dbReference type="KEGG" id="soh:D1869_14190"/>
<dbReference type="SMART" id="SM00418">
    <property type="entry name" value="HTH_ARSR"/>
    <property type="match status" value="1"/>
</dbReference>
<feature type="domain" description="HTH arsR-type" evidence="1">
    <location>
        <begin position="18"/>
        <end position="102"/>
    </location>
</feature>
<protein>
    <submittedName>
        <fullName evidence="2">Helix-turn-helix domain-containing protein</fullName>
    </submittedName>
</protein>
<keyword evidence="3" id="KW-1185">Reference proteome</keyword>
<dbReference type="Pfam" id="PF13601">
    <property type="entry name" value="HTH_34"/>
    <property type="match status" value="1"/>
</dbReference>
<dbReference type="InterPro" id="IPR027395">
    <property type="entry name" value="WH_DNA-bd_dom"/>
</dbReference>
<organism evidence="2 3">
    <name type="scientific">Sulfurisphaera ohwakuensis</name>
    <dbReference type="NCBI Taxonomy" id="69656"/>
    <lineage>
        <taxon>Archaea</taxon>
        <taxon>Thermoproteota</taxon>
        <taxon>Thermoprotei</taxon>
        <taxon>Sulfolobales</taxon>
        <taxon>Sulfolobaceae</taxon>
        <taxon>Sulfurisphaera</taxon>
    </lineage>
</organism>
<evidence type="ECO:0000313" key="3">
    <source>
        <dbReference type="Proteomes" id="UP000427373"/>
    </source>
</evidence>
<dbReference type="CDD" id="cd00090">
    <property type="entry name" value="HTH_ARSR"/>
    <property type="match status" value="1"/>
</dbReference>
<gene>
    <name evidence="2" type="ORF">D1869_14190</name>
</gene>
<name>A0A650CK79_SULOH</name>
<dbReference type="InterPro" id="IPR001845">
    <property type="entry name" value="HTH_ArsR_DNA-bd_dom"/>
</dbReference>
<accession>A0A650CK79</accession>
<dbReference type="OrthoDB" id="41119at2157"/>
<dbReference type="Gene3D" id="1.10.10.10">
    <property type="entry name" value="Winged helix-like DNA-binding domain superfamily/Winged helix DNA-binding domain"/>
    <property type="match status" value="1"/>
</dbReference>
<dbReference type="PANTHER" id="PTHR37318:SF1">
    <property type="entry name" value="BSL7504 PROTEIN"/>
    <property type="match status" value="1"/>
</dbReference>